<protein>
    <submittedName>
        <fullName evidence="1">Uncharacterized protein</fullName>
    </submittedName>
</protein>
<sequence length="90" mass="9571">MAHLTFQPLVATKAEMFSDAPSNGAGREFHSTSEMSETFSEVLKDLLKGVGKVAESLQVPGLAAAAGLALEIFEGLEVRSRFKFVAKSLA</sequence>
<gene>
    <name evidence="1" type="ORF">K435DRAFT_868138</name>
</gene>
<reference evidence="1 2" key="1">
    <citation type="journal article" date="2019" name="Nat. Ecol. Evol.">
        <title>Megaphylogeny resolves global patterns of mushroom evolution.</title>
        <authorList>
            <person name="Varga T."/>
            <person name="Krizsan K."/>
            <person name="Foldi C."/>
            <person name="Dima B."/>
            <person name="Sanchez-Garcia M."/>
            <person name="Sanchez-Ramirez S."/>
            <person name="Szollosi G.J."/>
            <person name="Szarkandi J.G."/>
            <person name="Papp V."/>
            <person name="Albert L."/>
            <person name="Andreopoulos W."/>
            <person name="Angelini C."/>
            <person name="Antonin V."/>
            <person name="Barry K.W."/>
            <person name="Bougher N.L."/>
            <person name="Buchanan P."/>
            <person name="Buyck B."/>
            <person name="Bense V."/>
            <person name="Catcheside P."/>
            <person name="Chovatia M."/>
            <person name="Cooper J."/>
            <person name="Damon W."/>
            <person name="Desjardin D."/>
            <person name="Finy P."/>
            <person name="Geml J."/>
            <person name="Haridas S."/>
            <person name="Hughes K."/>
            <person name="Justo A."/>
            <person name="Karasinski D."/>
            <person name="Kautmanova I."/>
            <person name="Kiss B."/>
            <person name="Kocsube S."/>
            <person name="Kotiranta H."/>
            <person name="LaButti K.M."/>
            <person name="Lechner B.E."/>
            <person name="Liimatainen K."/>
            <person name="Lipzen A."/>
            <person name="Lukacs Z."/>
            <person name="Mihaltcheva S."/>
            <person name="Morgado L.N."/>
            <person name="Niskanen T."/>
            <person name="Noordeloos M.E."/>
            <person name="Ohm R.A."/>
            <person name="Ortiz-Santana B."/>
            <person name="Ovrebo C."/>
            <person name="Racz N."/>
            <person name="Riley R."/>
            <person name="Savchenko A."/>
            <person name="Shiryaev A."/>
            <person name="Soop K."/>
            <person name="Spirin V."/>
            <person name="Szebenyi C."/>
            <person name="Tomsovsky M."/>
            <person name="Tulloss R.E."/>
            <person name="Uehling J."/>
            <person name="Grigoriev I.V."/>
            <person name="Vagvolgyi C."/>
            <person name="Papp T."/>
            <person name="Martin F.M."/>
            <person name="Miettinen O."/>
            <person name="Hibbett D.S."/>
            <person name="Nagy L.G."/>
        </authorList>
    </citation>
    <scope>NUCLEOTIDE SEQUENCE [LARGE SCALE GENOMIC DNA]</scope>
    <source>
        <strain evidence="1 2">CBS 962.96</strain>
    </source>
</reference>
<dbReference type="Proteomes" id="UP000297245">
    <property type="component" value="Unassembled WGS sequence"/>
</dbReference>
<organism evidence="1 2">
    <name type="scientific">Dendrothele bispora (strain CBS 962.96)</name>
    <dbReference type="NCBI Taxonomy" id="1314807"/>
    <lineage>
        <taxon>Eukaryota</taxon>
        <taxon>Fungi</taxon>
        <taxon>Dikarya</taxon>
        <taxon>Basidiomycota</taxon>
        <taxon>Agaricomycotina</taxon>
        <taxon>Agaricomycetes</taxon>
        <taxon>Agaricomycetidae</taxon>
        <taxon>Agaricales</taxon>
        <taxon>Agaricales incertae sedis</taxon>
        <taxon>Dendrothele</taxon>
    </lineage>
</organism>
<proteinExistence type="predicted"/>
<accession>A0A4V6T557</accession>
<dbReference type="EMBL" id="ML179490">
    <property type="protein sequence ID" value="THU86605.1"/>
    <property type="molecule type" value="Genomic_DNA"/>
</dbReference>
<keyword evidence="2" id="KW-1185">Reference proteome</keyword>
<evidence type="ECO:0000313" key="2">
    <source>
        <dbReference type="Proteomes" id="UP000297245"/>
    </source>
</evidence>
<name>A0A4V6T557_DENBC</name>
<dbReference type="AlphaFoldDB" id="A0A4V6T557"/>
<evidence type="ECO:0000313" key="1">
    <source>
        <dbReference type="EMBL" id="THU86605.1"/>
    </source>
</evidence>